<comment type="subunit">
    <text evidence="5">Homohexamer; trimer of homodimers.</text>
</comment>
<feature type="binding site" evidence="5">
    <location>
        <position position="44"/>
    </location>
    <ligand>
        <name>phosphate</name>
        <dbReference type="ChEBI" id="CHEBI:43474"/>
        <note>ligand shared between dimeric partners</note>
    </ligand>
</feature>
<dbReference type="SUPFAM" id="SSF53167">
    <property type="entry name" value="Purine and uridine phosphorylases"/>
    <property type="match status" value="1"/>
</dbReference>
<dbReference type="Pfam" id="PF01048">
    <property type="entry name" value="PNP_UDP_1"/>
    <property type="match status" value="1"/>
</dbReference>
<comment type="caution">
    <text evidence="7">The sequence shown here is derived from an EMBL/GenBank/DDBJ whole genome shotgun (WGS) entry which is preliminary data.</text>
</comment>
<dbReference type="EC" id="2.4.2.1" evidence="5"/>
<dbReference type="InterPro" id="IPR000845">
    <property type="entry name" value="Nucleoside_phosphorylase_d"/>
</dbReference>
<organism evidence="7 8">
    <name type="scientific">Litchfieldella qijiaojingensis</name>
    <dbReference type="NCBI Taxonomy" id="980347"/>
    <lineage>
        <taxon>Bacteria</taxon>
        <taxon>Pseudomonadati</taxon>
        <taxon>Pseudomonadota</taxon>
        <taxon>Gammaproteobacteria</taxon>
        <taxon>Oceanospirillales</taxon>
        <taxon>Halomonadaceae</taxon>
        <taxon>Litchfieldella</taxon>
    </lineage>
</organism>
<dbReference type="InterPro" id="IPR004402">
    <property type="entry name" value="DeoD-type"/>
</dbReference>
<keyword evidence="2 5" id="KW-0328">Glycosyltransferase</keyword>
<dbReference type="PANTHER" id="PTHR43691">
    <property type="entry name" value="URIDINE PHOSPHORYLASE"/>
    <property type="match status" value="1"/>
</dbReference>
<reference evidence="8" key="1">
    <citation type="journal article" date="2019" name="Int. J. Syst. Evol. Microbiol.">
        <title>The Global Catalogue of Microorganisms (GCM) 10K type strain sequencing project: providing services to taxonomists for standard genome sequencing and annotation.</title>
        <authorList>
            <consortium name="The Broad Institute Genomics Platform"/>
            <consortium name="The Broad Institute Genome Sequencing Center for Infectious Disease"/>
            <person name="Wu L."/>
            <person name="Ma J."/>
        </authorList>
    </citation>
    <scope>NUCLEOTIDE SEQUENCE [LARGE SCALE GENOMIC DNA]</scope>
    <source>
        <strain evidence="8">KCTC 22228</strain>
    </source>
</reference>
<name>A0ABQ2YQS4_9GAMM</name>
<dbReference type="CDD" id="cd09006">
    <property type="entry name" value="PNP_EcPNPI-like"/>
    <property type="match status" value="1"/>
</dbReference>
<dbReference type="NCBIfam" id="TIGR00107">
    <property type="entry name" value="deoD"/>
    <property type="match status" value="1"/>
</dbReference>
<feature type="binding site" description="in other chain" evidence="5">
    <location>
        <begin position="180"/>
        <end position="182"/>
    </location>
    <ligand>
        <name>a purine D-ribonucleoside</name>
        <dbReference type="ChEBI" id="CHEBI:142355"/>
        <note>ligand shared between dimeric partners</note>
    </ligand>
</feature>
<comment type="catalytic activity">
    <reaction evidence="5">
        <text>a purine D-ribonucleoside + phosphate = a purine nucleobase + alpha-D-ribose 1-phosphate</text>
        <dbReference type="Rhea" id="RHEA:19805"/>
        <dbReference type="ChEBI" id="CHEBI:26386"/>
        <dbReference type="ChEBI" id="CHEBI:43474"/>
        <dbReference type="ChEBI" id="CHEBI:57720"/>
        <dbReference type="ChEBI" id="CHEBI:142355"/>
        <dbReference type="EC" id="2.4.2.1"/>
    </reaction>
</comment>
<comment type="similarity">
    <text evidence="1 5">Belongs to the PNP/UDP phosphorylase family.</text>
</comment>
<gene>
    <name evidence="7" type="primary">deoD-2</name>
    <name evidence="5" type="synonym">deoD</name>
    <name evidence="7" type="ORF">GCM10007160_19910</name>
</gene>
<feature type="binding site" evidence="5">
    <location>
        <position position="5"/>
    </location>
    <ligand>
        <name>a purine D-ribonucleoside</name>
        <dbReference type="ChEBI" id="CHEBI:142355"/>
        <note>ligand shared between dimeric partners</note>
    </ligand>
</feature>
<dbReference type="InterPro" id="IPR018016">
    <property type="entry name" value="Nucleoside_phosphorylase_CS"/>
</dbReference>
<feature type="binding site" description="in other chain" evidence="5">
    <location>
        <position position="25"/>
    </location>
    <ligand>
        <name>phosphate</name>
        <dbReference type="ChEBI" id="CHEBI:43474"/>
        <note>ligand shared between dimeric partners</note>
    </ligand>
</feature>
<keyword evidence="3 5" id="KW-0808">Transferase</keyword>
<comment type="function">
    <text evidence="5">Catalyzes the reversible phosphorolytic breakdown of the N-glycosidic bond in the beta-(deoxy)ribonucleoside molecules, with the formation of the corresponding free purine bases and pentose-1-phosphate.</text>
</comment>
<feature type="active site" description="Proton donor" evidence="5">
    <location>
        <position position="205"/>
    </location>
</feature>
<evidence type="ECO:0000313" key="7">
    <source>
        <dbReference type="EMBL" id="GGX92320.1"/>
    </source>
</evidence>
<evidence type="ECO:0000313" key="8">
    <source>
        <dbReference type="Proteomes" id="UP000653056"/>
    </source>
</evidence>
<dbReference type="HAMAP" id="MF_01627">
    <property type="entry name" value="Pur_nucleosid_phosp"/>
    <property type="match status" value="1"/>
</dbReference>
<evidence type="ECO:0000256" key="3">
    <source>
        <dbReference type="ARBA" id="ARBA00022679"/>
    </source>
</evidence>
<dbReference type="NCBIfam" id="NF009914">
    <property type="entry name" value="PRK13374.1"/>
    <property type="match status" value="1"/>
</dbReference>
<dbReference type="NCBIfam" id="NF004489">
    <property type="entry name" value="PRK05819.1"/>
    <property type="match status" value="1"/>
</dbReference>
<comment type="catalytic activity">
    <reaction evidence="5">
        <text>a purine 2'-deoxy-D-ribonucleoside + phosphate = a purine nucleobase + 2-deoxy-alpha-D-ribose 1-phosphate</text>
        <dbReference type="Rhea" id="RHEA:36431"/>
        <dbReference type="ChEBI" id="CHEBI:26386"/>
        <dbReference type="ChEBI" id="CHEBI:43474"/>
        <dbReference type="ChEBI" id="CHEBI:57259"/>
        <dbReference type="ChEBI" id="CHEBI:142361"/>
        <dbReference type="EC" id="2.4.2.1"/>
    </reaction>
</comment>
<accession>A0ABQ2YQS4</accession>
<dbReference type="PROSITE" id="PS01232">
    <property type="entry name" value="PNP_UDP_1"/>
    <property type="match status" value="1"/>
</dbReference>
<dbReference type="RefSeq" id="WP_189468692.1">
    <property type="nucleotide sequence ID" value="NZ_BMXS01000008.1"/>
</dbReference>
<evidence type="ECO:0000256" key="4">
    <source>
        <dbReference type="ARBA" id="ARBA00048447"/>
    </source>
</evidence>
<dbReference type="Proteomes" id="UP000653056">
    <property type="component" value="Unassembled WGS sequence"/>
</dbReference>
<evidence type="ECO:0000259" key="6">
    <source>
        <dbReference type="Pfam" id="PF01048"/>
    </source>
</evidence>
<feature type="site" description="Important for catalytic activity" evidence="5">
    <location>
        <position position="218"/>
    </location>
</feature>
<dbReference type="EMBL" id="BMXS01000008">
    <property type="protein sequence ID" value="GGX92320.1"/>
    <property type="molecule type" value="Genomic_DNA"/>
</dbReference>
<sequence length="244" mass="26945">MATPHIQANKGDFSDTVLLPGDPLRAQFIADTFLTDVREVNRVRNMLGFTGRYQGREISVMGHGMGIPSISIYAKELITDYDVKTLIRVGSCGAVRDDVKLRDVVIGLGASTDSKVNRTRFMDHDFAAIADFNLVSHAVSVAREKHIPLKVGNLFSADLFYSPQHELFELMKRYGIVGIEMEAAGLYGVAAEYGARAMTICTVSDHILRGEALSSDERQTTFNEMIEVTLEAVLRDDSTHRSEG</sequence>
<dbReference type="InterPro" id="IPR035994">
    <property type="entry name" value="Nucleoside_phosphorylase_sf"/>
</dbReference>
<dbReference type="Gene3D" id="3.40.50.1580">
    <property type="entry name" value="Nucleoside phosphorylase domain"/>
    <property type="match status" value="1"/>
</dbReference>
<protein>
    <recommendedName>
        <fullName evidence="5">Purine nucleoside phosphorylase DeoD-type</fullName>
        <shortName evidence="5">PNP</shortName>
        <ecNumber evidence="5">2.4.2.1</ecNumber>
    </recommendedName>
</protein>
<evidence type="ECO:0000256" key="5">
    <source>
        <dbReference type="HAMAP-Rule" id="MF_01627"/>
    </source>
</evidence>
<comment type="catalytic activity">
    <reaction evidence="4">
        <text>uridine + phosphate = alpha-D-ribose 1-phosphate + uracil</text>
        <dbReference type="Rhea" id="RHEA:24388"/>
        <dbReference type="ChEBI" id="CHEBI:16704"/>
        <dbReference type="ChEBI" id="CHEBI:17568"/>
        <dbReference type="ChEBI" id="CHEBI:43474"/>
        <dbReference type="ChEBI" id="CHEBI:57720"/>
        <dbReference type="EC" id="2.4.2.3"/>
    </reaction>
</comment>
<feature type="binding site" description="in other chain" evidence="5">
    <location>
        <begin position="88"/>
        <end position="91"/>
    </location>
    <ligand>
        <name>phosphate</name>
        <dbReference type="ChEBI" id="CHEBI:43474"/>
        <note>ligand shared between dimeric partners</note>
    </ligand>
</feature>
<proteinExistence type="inferred from homology"/>
<dbReference type="PANTHER" id="PTHR43691:SF11">
    <property type="entry name" value="FI09636P-RELATED"/>
    <property type="match status" value="1"/>
</dbReference>
<feature type="binding site" description="in other chain" evidence="5">
    <location>
        <position position="21"/>
    </location>
    <ligand>
        <name>phosphate</name>
        <dbReference type="ChEBI" id="CHEBI:43474"/>
        <note>ligand shared between dimeric partners</note>
    </ligand>
</feature>
<evidence type="ECO:0000256" key="2">
    <source>
        <dbReference type="ARBA" id="ARBA00022676"/>
    </source>
</evidence>
<feature type="domain" description="Nucleoside phosphorylase" evidence="6">
    <location>
        <begin position="17"/>
        <end position="229"/>
    </location>
</feature>
<evidence type="ECO:0000256" key="1">
    <source>
        <dbReference type="ARBA" id="ARBA00010456"/>
    </source>
</evidence>
<feature type="binding site" description="in other chain" evidence="5">
    <location>
        <begin position="204"/>
        <end position="205"/>
    </location>
    <ligand>
        <name>a purine D-ribonucleoside</name>
        <dbReference type="ChEBI" id="CHEBI:142355"/>
        <note>ligand shared between dimeric partners</note>
    </ligand>
</feature>
<keyword evidence="8" id="KW-1185">Reference proteome</keyword>